<evidence type="ECO:0000256" key="3">
    <source>
        <dbReference type="SAM" id="Phobius"/>
    </source>
</evidence>
<organism evidence="5 6">
    <name type="scientific">Symbiodinium microadriaticum</name>
    <name type="common">Dinoflagellate</name>
    <name type="synonym">Zooxanthella microadriatica</name>
    <dbReference type="NCBI Taxonomy" id="2951"/>
    <lineage>
        <taxon>Eukaryota</taxon>
        <taxon>Sar</taxon>
        <taxon>Alveolata</taxon>
        <taxon>Dinophyceae</taxon>
        <taxon>Suessiales</taxon>
        <taxon>Symbiodiniaceae</taxon>
        <taxon>Symbiodinium</taxon>
    </lineage>
</organism>
<feature type="region of interest" description="Disordered" evidence="2">
    <location>
        <begin position="126"/>
        <end position="152"/>
    </location>
</feature>
<evidence type="ECO:0000256" key="1">
    <source>
        <dbReference type="ARBA" id="ARBA00022837"/>
    </source>
</evidence>
<feature type="region of interest" description="Disordered" evidence="2">
    <location>
        <begin position="1382"/>
        <end position="1537"/>
    </location>
</feature>
<dbReference type="PROSITE" id="PS50222">
    <property type="entry name" value="EF_HAND_2"/>
    <property type="match status" value="2"/>
</dbReference>
<dbReference type="Pfam" id="PF13202">
    <property type="entry name" value="EF-hand_5"/>
    <property type="match status" value="2"/>
</dbReference>
<evidence type="ECO:0000313" key="5">
    <source>
        <dbReference type="EMBL" id="OLP77121.1"/>
    </source>
</evidence>
<dbReference type="Gene3D" id="2.60.120.200">
    <property type="match status" value="1"/>
</dbReference>
<dbReference type="InterPro" id="IPR002048">
    <property type="entry name" value="EF_hand_dom"/>
</dbReference>
<evidence type="ECO:0000259" key="4">
    <source>
        <dbReference type="PROSITE" id="PS50222"/>
    </source>
</evidence>
<dbReference type="PROSITE" id="PS00018">
    <property type="entry name" value="EF_HAND_1"/>
    <property type="match status" value="2"/>
</dbReference>
<reference evidence="5 6" key="1">
    <citation type="submission" date="2016-02" db="EMBL/GenBank/DDBJ databases">
        <title>Genome analysis of coral dinoflagellate symbionts highlights evolutionary adaptations to a symbiotic lifestyle.</title>
        <authorList>
            <person name="Aranda M."/>
            <person name="Li Y."/>
            <person name="Liew Y.J."/>
            <person name="Baumgarten S."/>
            <person name="Simakov O."/>
            <person name="Wilson M."/>
            <person name="Piel J."/>
            <person name="Ashoor H."/>
            <person name="Bougouffa S."/>
            <person name="Bajic V.B."/>
            <person name="Ryu T."/>
            <person name="Ravasi T."/>
            <person name="Bayer T."/>
            <person name="Micklem G."/>
            <person name="Kim H."/>
            <person name="Bhak J."/>
            <person name="Lajeunesse T.C."/>
            <person name="Voolstra C.R."/>
        </authorList>
    </citation>
    <scope>NUCLEOTIDE SEQUENCE [LARGE SCALE GENOMIC DNA]</scope>
    <source>
        <strain evidence="5 6">CCMP2467</strain>
    </source>
</reference>
<feature type="domain" description="EF-hand" evidence="4">
    <location>
        <begin position="903"/>
        <end position="933"/>
    </location>
</feature>
<dbReference type="EMBL" id="LSRX01001842">
    <property type="protein sequence ID" value="OLP77121.1"/>
    <property type="molecule type" value="Genomic_DNA"/>
</dbReference>
<evidence type="ECO:0000313" key="6">
    <source>
        <dbReference type="Proteomes" id="UP000186817"/>
    </source>
</evidence>
<sequence>MLGGAAFALDKSSGDDVNPAMFLLKYRAGGFMVVESGPTIVRRIVAAALAAADAWISRALAEESMGDQEVAALERAAQSVAAPVCMGDVVLALFPEGAGTGQGFVEDSVQVSSQIRRLVAEKLDESVEDPPSSLTPLHRAQVPGGRAQDFSSGGLVCPPRLAASSGNQQRRDGGLVCEAGVVRRPGGDRERANPAGLVVGWLAGAELVDDDAPEERPQALREELPGPLGFCKSSLTFGDGLAVKQAREQCQRFCKGRGKDNTTTEEGDPPRPPRRPRRPKGGTDSCRDQGEHLTKSKRSETMRNKRKASDAALDENEEAGEAEAEAGDDRPVRRASSRSLETSPAGEYTMSMMMMLVFLLHLSCRKISSRNGWKAAARATMLLRAVARIFVRSAQTVFLPKAAVEVRVHEDCVHVHVPHLVQSLRSIQGIVEEGDTWVDMVEVMQTACQQEVVGHRLPKRRAYELAVAVLCKALADLFEGSRLEEVGSYSLLNTVACDLQTGWSGICPPQVEFLVAFALAFAIFVEFLGAEKAEGEQRPCWRPAVLAEESRDLAGPMLEAGPDGERAVPRCKWDYVWSSWPGSKAQAVSSAEAFAYVGNGAPSVTRATFADAFSLREVQDLARSCAIKLKQTFGTAERAWQDLQSQPGQDRFAEHCAGSGGSIMQIRKFLFGGQGDFSEAQFRLLWNELSPCPPKHYRKTPLLFTCKPGSGRARLMVSSRRTEKLADIPAGIVNLRIAARAKEDIDLMLFDPVAQTWVVRWQGGLLNKNQRSGTYAGVTLSFSGDADAEEVIEMRGTLNRPLIVEVNNFGKTAATMDVSSSWERIEEGQCPKVPPGCAAFDEHRTRVAAQKFSAWLGSTYETEEKAWQGLRPSSGSLSAAVPFHDWKGLWQAWPSHGLGGVPWQEAFHLVDRDMDGAVSSLEFRHLFRIGTSQELVRNMFLEAAEHCSDASECWKATGGQHQGISQRQWEQLMQNYALQGVLPGGDQSCQRWQEMRAYTFRHRGQLDDQSGLGSAESLGIVMGSFTLLARIWAGAALESSLTQAAFRTSVGSHQPGLFAGLQGGQLTFSFGAQISACRTAYKVPADTWLEVAWIYDASNEEQRIWMNGEETKACSGAAPFRGFGQQVVAGESPSARSRLARLTSLFVFPEALETKDITAIFSQVPVTSVAALSGQAGGATKVGPASQLGIDGGSFTLTMQLLKPEQAADGVIISGDSDSSPGLLLATRDGSLQSVVLEQICQADSPLPSGRWVQVALVFDAQHGLQRLFQDGKLAKMCQVSRLPATKLGKMDLWLGRGNVDQNGWPGQTKDLQVFSHSECAVNLQELAGGIRPKEKPIVDLSDFEESFHSLDADRNGRISADEYIAGLGGVSLSVAVKKHPRGGLLPEPAPSSQLGVPKLQAPKATPSPRQPSPAHHPAENLWVPGPASASNIMLGTAGDHDQSPPATPKPPQQVQNPAQPSAALPLNPLNRDPPRTPFNPFVSPSSPLPTSTVQLTTTNLPQPLTTPAPPPALSTAKASRPSADNPLNQDPPAAPLNPFAMLTATTPRLTTKAFLAPTAVPVAISTTVTTEVPESTALRESSTSSFLSPAQGRVTVTPKVTFPPSFKPVKLGIPGGLSVDPLDMHPAALPSEQKPATTTATTTASTSTALNASTASTASGIGLGSMFRPFGMFEDRKLHLHSRRHLAFLSMAAMAISASSFSVVLWLRRMRSQRDAWDTWAVGGEMVRLVS</sequence>
<keyword evidence="3" id="KW-1133">Transmembrane helix</keyword>
<feature type="domain" description="EF-hand" evidence="4">
    <location>
        <begin position="1339"/>
        <end position="1374"/>
    </location>
</feature>
<feature type="compositionally biased region" description="Acidic residues" evidence="2">
    <location>
        <begin position="312"/>
        <end position="326"/>
    </location>
</feature>
<name>A0A1Q9C2I4_SYMMI</name>
<feature type="region of interest" description="Disordered" evidence="2">
    <location>
        <begin position="254"/>
        <end position="342"/>
    </location>
</feature>
<gene>
    <name evidence="5" type="ORF">AK812_SmicGene42858</name>
</gene>
<accession>A0A1Q9C2I4</accession>
<dbReference type="InterPro" id="IPR011992">
    <property type="entry name" value="EF-hand-dom_pair"/>
</dbReference>
<dbReference type="InterPro" id="IPR013320">
    <property type="entry name" value="ConA-like_dom_sf"/>
</dbReference>
<dbReference type="SUPFAM" id="SSF49899">
    <property type="entry name" value="Concanavalin A-like lectins/glucanases"/>
    <property type="match status" value="2"/>
</dbReference>
<dbReference type="InterPro" id="IPR018247">
    <property type="entry name" value="EF_Hand_1_Ca_BS"/>
</dbReference>
<proteinExistence type="predicted"/>
<keyword evidence="3" id="KW-0812">Transmembrane</keyword>
<keyword evidence="1" id="KW-0106">Calcium</keyword>
<feature type="transmembrane region" description="Helical" evidence="3">
    <location>
        <begin position="1687"/>
        <end position="1708"/>
    </location>
</feature>
<comment type="caution">
    <text evidence="5">The sequence shown here is derived from an EMBL/GenBank/DDBJ whole genome shotgun (WGS) entry which is preliminary data.</text>
</comment>
<keyword evidence="6" id="KW-1185">Reference proteome</keyword>
<dbReference type="Proteomes" id="UP000186817">
    <property type="component" value="Unassembled WGS sequence"/>
</dbReference>
<protein>
    <recommendedName>
        <fullName evidence="4">EF-hand domain-containing protein</fullName>
    </recommendedName>
</protein>
<evidence type="ECO:0000256" key="2">
    <source>
        <dbReference type="SAM" id="MobiDB-lite"/>
    </source>
</evidence>
<dbReference type="Pfam" id="PF13385">
    <property type="entry name" value="Laminin_G_3"/>
    <property type="match status" value="1"/>
</dbReference>
<feature type="compositionally biased region" description="Low complexity" evidence="2">
    <location>
        <begin position="1484"/>
        <end position="1504"/>
    </location>
</feature>
<dbReference type="GO" id="GO:0005509">
    <property type="term" value="F:calcium ion binding"/>
    <property type="evidence" value="ECO:0007669"/>
    <property type="project" value="InterPro"/>
</dbReference>
<dbReference type="OrthoDB" id="432787at2759"/>
<dbReference type="SUPFAM" id="SSF47473">
    <property type="entry name" value="EF-hand"/>
    <property type="match status" value="1"/>
</dbReference>
<keyword evidence="3" id="KW-0472">Membrane</keyword>
<feature type="compositionally biased region" description="Basic and acidic residues" evidence="2">
    <location>
        <begin position="285"/>
        <end position="309"/>
    </location>
</feature>
<dbReference type="SMART" id="SM00054">
    <property type="entry name" value="EFh"/>
    <property type="match status" value="2"/>
</dbReference>